<organism evidence="2 3">
    <name type="scientific">Zea mays</name>
    <name type="common">Maize</name>
    <dbReference type="NCBI Taxonomy" id="4577"/>
    <lineage>
        <taxon>Eukaryota</taxon>
        <taxon>Viridiplantae</taxon>
        <taxon>Streptophyta</taxon>
        <taxon>Embryophyta</taxon>
        <taxon>Tracheophyta</taxon>
        <taxon>Spermatophyta</taxon>
        <taxon>Magnoliopsida</taxon>
        <taxon>Liliopsida</taxon>
        <taxon>Poales</taxon>
        <taxon>Poaceae</taxon>
        <taxon>PACMAD clade</taxon>
        <taxon>Panicoideae</taxon>
        <taxon>Andropogonodae</taxon>
        <taxon>Andropogoneae</taxon>
        <taxon>Tripsacinae</taxon>
        <taxon>Zea</taxon>
    </lineage>
</organism>
<comment type="caution">
    <text evidence="2">The sequence shown here is derived from an EMBL/GenBank/DDBJ whole genome shotgun (WGS) entry which is preliminary data.</text>
</comment>
<evidence type="ECO:0000313" key="2">
    <source>
        <dbReference type="EMBL" id="PWZ25741.1"/>
    </source>
</evidence>
<dbReference type="SUPFAM" id="SSF52833">
    <property type="entry name" value="Thioredoxin-like"/>
    <property type="match status" value="1"/>
</dbReference>
<dbReference type="EMBL" id="NCVQ01000005">
    <property type="protein sequence ID" value="PWZ25741.1"/>
    <property type="molecule type" value="Genomic_DNA"/>
</dbReference>
<proteinExistence type="predicted"/>
<dbReference type="InterPro" id="IPR013766">
    <property type="entry name" value="Thioredoxin_domain"/>
</dbReference>
<dbReference type="ExpressionAtlas" id="A0A3L6F0C3">
    <property type="expression patterns" value="baseline and differential"/>
</dbReference>
<dbReference type="PANTHER" id="PTHR10438:SF442">
    <property type="entry name" value="THIOREDOXIN H-TYPE 2"/>
    <property type="match status" value="1"/>
</dbReference>
<sequence length="172" mass="19905">MYSYYLYWEGKWYWWSSGYWSEPNDSRRYPAVNIVILTNASFNYALGMGALAEPPQDSSADGVILIKDMAEWQKHWDQTAPYNKLLVYEFYEKNSSLCKAMDKPFEKLATQYKGRADFCKLDVDNFELLARICGVEGAYPTFVLFKKCAQVGKVVGLKEDDLERIVQRAIIS</sequence>
<dbReference type="PROSITE" id="PS51352">
    <property type="entry name" value="THIOREDOXIN_2"/>
    <property type="match status" value="1"/>
</dbReference>
<protein>
    <submittedName>
        <fullName evidence="2">Thioredoxin H2-1</fullName>
    </submittedName>
</protein>
<evidence type="ECO:0000313" key="3">
    <source>
        <dbReference type="Proteomes" id="UP000251960"/>
    </source>
</evidence>
<dbReference type="Pfam" id="PF00085">
    <property type="entry name" value="Thioredoxin"/>
    <property type="match status" value="1"/>
</dbReference>
<dbReference type="AlphaFoldDB" id="A0A3L6F0C3"/>
<accession>A0A3L6F0C3</accession>
<reference evidence="2 3" key="1">
    <citation type="journal article" date="2018" name="Nat. Genet.">
        <title>Extensive intraspecific gene order and gene structural variations between Mo17 and other maize genomes.</title>
        <authorList>
            <person name="Sun S."/>
            <person name="Zhou Y."/>
            <person name="Chen J."/>
            <person name="Shi J."/>
            <person name="Zhao H."/>
            <person name="Zhao H."/>
            <person name="Song W."/>
            <person name="Zhang M."/>
            <person name="Cui Y."/>
            <person name="Dong X."/>
            <person name="Liu H."/>
            <person name="Ma X."/>
            <person name="Jiao Y."/>
            <person name="Wang B."/>
            <person name="Wei X."/>
            <person name="Stein J.C."/>
            <person name="Glaubitz J.C."/>
            <person name="Lu F."/>
            <person name="Yu G."/>
            <person name="Liang C."/>
            <person name="Fengler K."/>
            <person name="Li B."/>
            <person name="Rafalski A."/>
            <person name="Schnable P.S."/>
            <person name="Ware D.H."/>
            <person name="Buckler E.S."/>
            <person name="Lai J."/>
        </authorList>
    </citation>
    <scope>NUCLEOTIDE SEQUENCE [LARGE SCALE GENOMIC DNA]</scope>
    <source>
        <strain evidence="3">cv. Missouri 17</strain>
        <tissue evidence="2">Seedling</tissue>
    </source>
</reference>
<dbReference type="Proteomes" id="UP000251960">
    <property type="component" value="Chromosome 4"/>
</dbReference>
<gene>
    <name evidence="2" type="primary">Os07g0190800</name>
    <name evidence="2" type="ORF">Zm00014a_012190</name>
</gene>
<dbReference type="InterPro" id="IPR036249">
    <property type="entry name" value="Thioredoxin-like_sf"/>
</dbReference>
<name>A0A3L6F0C3_MAIZE</name>
<evidence type="ECO:0000259" key="1">
    <source>
        <dbReference type="PROSITE" id="PS51352"/>
    </source>
</evidence>
<dbReference type="InterPro" id="IPR050620">
    <property type="entry name" value="Thioredoxin_H-type-like"/>
</dbReference>
<feature type="domain" description="Thioredoxin" evidence="1">
    <location>
        <begin position="46"/>
        <end position="172"/>
    </location>
</feature>
<dbReference type="CDD" id="cd02947">
    <property type="entry name" value="TRX_family"/>
    <property type="match status" value="1"/>
</dbReference>
<dbReference type="Gene3D" id="3.40.30.10">
    <property type="entry name" value="Glutaredoxin"/>
    <property type="match status" value="1"/>
</dbReference>
<dbReference type="PANTHER" id="PTHR10438">
    <property type="entry name" value="THIOREDOXIN"/>
    <property type="match status" value="1"/>
</dbReference>